<name>A0A822ZRY0_NELNU</name>
<dbReference type="AlphaFoldDB" id="A0A822ZRY0"/>
<dbReference type="InterPro" id="IPR025659">
    <property type="entry name" value="Tubby-like_C"/>
</dbReference>
<dbReference type="Gene3D" id="2.40.160.200">
    <property type="entry name" value="LURP1-related"/>
    <property type="match status" value="1"/>
</dbReference>
<accession>A0A822ZRY0</accession>
<dbReference type="InterPro" id="IPR038595">
    <property type="entry name" value="LOR_sf"/>
</dbReference>
<proteinExistence type="predicted"/>
<comment type="caution">
    <text evidence="1">The sequence shown here is derived from an EMBL/GenBank/DDBJ whole genome shotgun (WGS) entry which is preliminary data.</text>
</comment>
<dbReference type="SUPFAM" id="SSF54518">
    <property type="entry name" value="Tubby C-terminal domain-like"/>
    <property type="match status" value="1"/>
</dbReference>
<dbReference type="EMBL" id="DUZY01000007">
    <property type="protein sequence ID" value="DAD46175.1"/>
    <property type="molecule type" value="Genomic_DNA"/>
</dbReference>
<evidence type="ECO:0000313" key="1">
    <source>
        <dbReference type="EMBL" id="DAD46175.1"/>
    </source>
</evidence>
<organism evidence="1 2">
    <name type="scientific">Nelumbo nucifera</name>
    <name type="common">Sacred lotus</name>
    <dbReference type="NCBI Taxonomy" id="4432"/>
    <lineage>
        <taxon>Eukaryota</taxon>
        <taxon>Viridiplantae</taxon>
        <taxon>Streptophyta</taxon>
        <taxon>Embryophyta</taxon>
        <taxon>Tracheophyta</taxon>
        <taxon>Spermatophyta</taxon>
        <taxon>Magnoliopsida</taxon>
        <taxon>Proteales</taxon>
        <taxon>Nelumbonaceae</taxon>
        <taxon>Nelumbo</taxon>
    </lineage>
</organism>
<reference evidence="1 2" key="1">
    <citation type="journal article" date="2020" name="Mol. Biol. Evol.">
        <title>Distinct Expression and Methylation Patterns for Genes with Different Fates following a Single Whole-Genome Duplication in Flowering Plants.</title>
        <authorList>
            <person name="Shi T."/>
            <person name="Rahmani R.S."/>
            <person name="Gugger P.F."/>
            <person name="Wang M."/>
            <person name="Li H."/>
            <person name="Zhang Y."/>
            <person name="Li Z."/>
            <person name="Wang Q."/>
            <person name="Van de Peer Y."/>
            <person name="Marchal K."/>
            <person name="Chen J."/>
        </authorList>
    </citation>
    <scope>NUCLEOTIDE SEQUENCE [LARGE SCALE GENOMIC DNA]</scope>
    <source>
        <tissue evidence="1">Leaf</tissue>
    </source>
</reference>
<evidence type="ECO:0000313" key="2">
    <source>
        <dbReference type="Proteomes" id="UP000607653"/>
    </source>
</evidence>
<gene>
    <name evidence="1" type="ORF">HUJ06_004405</name>
</gene>
<sequence length="37" mass="4482">MDGHREEILLMDGSGNPLLTMRRKRIFFTQHQIRLRD</sequence>
<keyword evidence="2" id="KW-1185">Reference proteome</keyword>
<protein>
    <submittedName>
        <fullName evidence="1">Uncharacterized protein</fullName>
    </submittedName>
</protein>
<dbReference type="Proteomes" id="UP000607653">
    <property type="component" value="Unassembled WGS sequence"/>
</dbReference>